<dbReference type="InterPro" id="IPR052923">
    <property type="entry name" value="UPF0718"/>
</dbReference>
<comment type="similarity">
    <text evidence="2">Belongs to the UPF0718 family.</text>
</comment>
<evidence type="ECO:0000256" key="6">
    <source>
        <dbReference type="ARBA" id="ARBA00023136"/>
    </source>
</evidence>
<feature type="transmembrane region" description="Helical" evidence="7">
    <location>
        <begin position="261"/>
        <end position="285"/>
    </location>
</feature>
<dbReference type="Proteomes" id="UP001209755">
    <property type="component" value="Unassembled WGS sequence"/>
</dbReference>
<feature type="transmembrane region" description="Helical" evidence="7">
    <location>
        <begin position="83"/>
        <end position="102"/>
    </location>
</feature>
<feature type="transmembrane region" description="Helical" evidence="7">
    <location>
        <begin position="222"/>
        <end position="249"/>
    </location>
</feature>
<name>A0ABT3HHY8_9HYPH</name>
<evidence type="ECO:0000256" key="2">
    <source>
        <dbReference type="ARBA" id="ARBA00006386"/>
    </source>
</evidence>
<feature type="transmembrane region" description="Helical" evidence="7">
    <location>
        <begin position="152"/>
        <end position="175"/>
    </location>
</feature>
<feature type="transmembrane region" description="Helical" evidence="7">
    <location>
        <begin position="297"/>
        <end position="319"/>
    </location>
</feature>
<dbReference type="PANTHER" id="PTHR34184:SF4">
    <property type="entry name" value="UPF0718 PROTEIN YCGR"/>
    <property type="match status" value="1"/>
</dbReference>
<dbReference type="EMBL" id="JAOQNS010000015">
    <property type="protein sequence ID" value="MCW2309871.1"/>
    <property type="molecule type" value="Genomic_DNA"/>
</dbReference>
<gene>
    <name evidence="8" type="ORF">M2319_004233</name>
</gene>
<feature type="transmembrane region" description="Helical" evidence="7">
    <location>
        <begin position="109"/>
        <end position="132"/>
    </location>
</feature>
<reference evidence="9" key="1">
    <citation type="submission" date="2023-07" db="EMBL/GenBank/DDBJ databases">
        <title>Genome sequencing of Purple Non-Sulfur Bacteria from various extreme environments.</title>
        <authorList>
            <person name="Mayer M."/>
        </authorList>
    </citation>
    <scope>NUCLEOTIDE SEQUENCE [LARGE SCALE GENOMIC DNA]</scope>
    <source>
        <strain evidence="9">DSM 17935</strain>
    </source>
</reference>
<evidence type="ECO:0000313" key="8">
    <source>
        <dbReference type="EMBL" id="MCW2309871.1"/>
    </source>
</evidence>
<comment type="caution">
    <text evidence="8">The sequence shown here is derived from an EMBL/GenBank/DDBJ whole genome shotgun (WGS) entry which is preliminary data.</text>
</comment>
<dbReference type="RefSeq" id="WP_264603446.1">
    <property type="nucleotide sequence ID" value="NZ_JAOQNS010000015.1"/>
</dbReference>
<dbReference type="InterPro" id="IPR005524">
    <property type="entry name" value="DUF318"/>
</dbReference>
<comment type="subcellular location">
    <subcellularLocation>
        <location evidence="1">Cell membrane</location>
        <topology evidence="1">Multi-pass membrane protein</topology>
    </subcellularLocation>
</comment>
<keyword evidence="6 7" id="KW-0472">Membrane</keyword>
<feature type="transmembrane region" description="Helical" evidence="7">
    <location>
        <begin position="325"/>
        <end position="346"/>
    </location>
</feature>
<keyword evidence="3" id="KW-1003">Cell membrane</keyword>
<evidence type="ECO:0000256" key="1">
    <source>
        <dbReference type="ARBA" id="ARBA00004651"/>
    </source>
</evidence>
<sequence length="347" mass="35942">MSNGTETVRRPHGPLARLPHIDRVWLVLAAALALLALIDSDQAARSLRFTADALLGVAVFLALSIGVAAFAKASGADNLIARAFSGQPAWMILAAALMGALSPFCSCGVIPLIAALLAMGVPLPAVMAFWLASPIMDPSMFVLTVGTLGTGFAVYKTFAAVAIGLLGGFGTWALLSAGALQNPLREGVGNGGCSARVVRAPQPVVWRFWQERDRREKFRTNALFNLNFLGKWLALAFFLESLMVAYIPADTVVGLVGGESVLPVVIATLVGVPAYLNGYAALPLVGGLIDQGMAPGAGMAFMLAGGVTSIPAAVAVYALARPPVFAAYLGFALVGSLGLGLLFNAIY</sequence>
<organism evidence="8 9">
    <name type="scientific">Rhodobium gokarnense</name>
    <dbReference type="NCBI Taxonomy" id="364296"/>
    <lineage>
        <taxon>Bacteria</taxon>
        <taxon>Pseudomonadati</taxon>
        <taxon>Pseudomonadota</taxon>
        <taxon>Alphaproteobacteria</taxon>
        <taxon>Hyphomicrobiales</taxon>
        <taxon>Rhodobiaceae</taxon>
        <taxon>Rhodobium</taxon>
    </lineage>
</organism>
<protein>
    <submittedName>
        <fullName evidence="8">Uncharacterized membrane protein YraQ (UPF0718 family)</fullName>
    </submittedName>
</protein>
<evidence type="ECO:0000256" key="4">
    <source>
        <dbReference type="ARBA" id="ARBA00022692"/>
    </source>
</evidence>
<dbReference type="PANTHER" id="PTHR34184">
    <property type="entry name" value="UPF0718 PROTEIN YCGR"/>
    <property type="match status" value="1"/>
</dbReference>
<feature type="transmembrane region" description="Helical" evidence="7">
    <location>
        <begin position="50"/>
        <end position="71"/>
    </location>
</feature>
<keyword evidence="9" id="KW-1185">Reference proteome</keyword>
<evidence type="ECO:0000256" key="3">
    <source>
        <dbReference type="ARBA" id="ARBA00022475"/>
    </source>
</evidence>
<evidence type="ECO:0000313" key="9">
    <source>
        <dbReference type="Proteomes" id="UP001209755"/>
    </source>
</evidence>
<dbReference type="Pfam" id="PF03773">
    <property type="entry name" value="ArsP_1"/>
    <property type="match status" value="1"/>
</dbReference>
<proteinExistence type="inferred from homology"/>
<keyword evidence="4 7" id="KW-0812">Transmembrane</keyword>
<evidence type="ECO:0000256" key="7">
    <source>
        <dbReference type="SAM" id="Phobius"/>
    </source>
</evidence>
<keyword evidence="5 7" id="KW-1133">Transmembrane helix</keyword>
<accession>A0ABT3HHY8</accession>
<evidence type="ECO:0000256" key="5">
    <source>
        <dbReference type="ARBA" id="ARBA00022989"/>
    </source>
</evidence>